<gene>
    <name evidence="3" type="ORF">ACFSHS_03890</name>
</gene>
<sequence>MRARISRHLGPVLTAPPRAVAPPSFDDALEVDRVLPGRGPFLGPGPADAFGVEVPPEFNGRDYVVFLLRVAAEIEHSLMAQYLFAAYSLGGPNVPAERAADVRAWQETILGVAKEEMGHLITVQNLLTVLGAPRQFDRDDYPYVSPLYPFGFRLEPLTLDSLATYVCAESPAQWDDDEARRIKERAQATTGEVVNRVGELFDQLIGLMDRPNVVPDSAFQARTVPFQASWDEWGRGYREGQRGAEAMSILDLPAPELVILRAGSRAEALTALRAVAEQGEGFETPPDENDSHFRRFLTVYRALEALGDGLGDVVRPLARNPTTGDVDGGDAEDPDTPTTLTHPEARLWAHLFNVRYRKLLTNLAHAFELADDPSDATTLTPRGALIHRTFSEMYNLRAISGLLVRLPASADDPDGPRAGPTFQMPYTPALPSAESDRWRLHRDLLDASGRLIAALRAVLLDGDGPDYLAALQQWDDIERGHVEQLVAAPTPAPVP</sequence>
<comment type="caution">
    <text evidence="3">The sequence shown here is derived from an EMBL/GenBank/DDBJ whole genome shotgun (WGS) entry which is preliminary data.</text>
</comment>
<evidence type="ECO:0000256" key="1">
    <source>
        <dbReference type="SAM" id="MobiDB-lite"/>
    </source>
</evidence>
<evidence type="ECO:0000313" key="4">
    <source>
        <dbReference type="Proteomes" id="UP001597402"/>
    </source>
</evidence>
<accession>A0ABW4X5L8</accession>
<dbReference type="Gene3D" id="1.20.1260.10">
    <property type="match status" value="1"/>
</dbReference>
<dbReference type="EMBL" id="JBHUHP010000002">
    <property type="protein sequence ID" value="MFD2090706.1"/>
    <property type="molecule type" value="Genomic_DNA"/>
</dbReference>
<keyword evidence="4" id="KW-1185">Reference proteome</keyword>
<dbReference type="RefSeq" id="WP_376871988.1">
    <property type="nucleotide sequence ID" value="NZ_JBHUHP010000002.1"/>
</dbReference>
<proteinExistence type="predicted"/>
<dbReference type="InterPro" id="IPR026820">
    <property type="entry name" value="VioB/RebD_dom"/>
</dbReference>
<dbReference type="InterPro" id="IPR012347">
    <property type="entry name" value="Ferritin-like"/>
</dbReference>
<evidence type="ECO:0000313" key="3">
    <source>
        <dbReference type="EMBL" id="MFD2090706.1"/>
    </source>
</evidence>
<feature type="region of interest" description="Disordered" evidence="1">
    <location>
        <begin position="318"/>
        <end position="340"/>
    </location>
</feature>
<reference evidence="4" key="1">
    <citation type="journal article" date="2019" name="Int. J. Syst. Evol. Microbiol.">
        <title>The Global Catalogue of Microorganisms (GCM) 10K type strain sequencing project: providing services to taxonomists for standard genome sequencing and annotation.</title>
        <authorList>
            <consortium name="The Broad Institute Genomics Platform"/>
            <consortium name="The Broad Institute Genome Sequencing Center for Infectious Disease"/>
            <person name="Wu L."/>
            <person name="Ma J."/>
        </authorList>
    </citation>
    <scope>NUCLEOTIDE SEQUENCE [LARGE SCALE GENOMIC DNA]</scope>
    <source>
        <strain evidence="4">JCM 3338</strain>
    </source>
</reference>
<dbReference type="Proteomes" id="UP001597402">
    <property type="component" value="Unassembled WGS sequence"/>
</dbReference>
<evidence type="ECO:0000259" key="2">
    <source>
        <dbReference type="Pfam" id="PF12902"/>
    </source>
</evidence>
<feature type="domain" description="Iminophenyl-pyruvate dimer synthase" evidence="2">
    <location>
        <begin position="68"/>
        <end position="300"/>
    </location>
</feature>
<name>A0ABW4X5L8_9ACTN</name>
<dbReference type="Pfam" id="PF12902">
    <property type="entry name" value="Ferritin-like"/>
    <property type="match status" value="1"/>
</dbReference>
<organism evidence="3 4">
    <name type="scientific">Blastococcus deserti</name>
    <dbReference type="NCBI Taxonomy" id="2259033"/>
    <lineage>
        <taxon>Bacteria</taxon>
        <taxon>Bacillati</taxon>
        <taxon>Actinomycetota</taxon>
        <taxon>Actinomycetes</taxon>
        <taxon>Geodermatophilales</taxon>
        <taxon>Geodermatophilaceae</taxon>
        <taxon>Blastococcus</taxon>
    </lineage>
</organism>
<protein>
    <submittedName>
        <fullName evidence="3">Ferritin-like domain-containing protein</fullName>
    </submittedName>
</protein>